<dbReference type="SUPFAM" id="SSF53850">
    <property type="entry name" value="Periplasmic binding protein-like II"/>
    <property type="match status" value="1"/>
</dbReference>
<comment type="caution">
    <text evidence="8">The sequence shown here is derived from an EMBL/GenBank/DDBJ whole genome shotgun (WGS) entry which is preliminary data.</text>
</comment>
<dbReference type="PANTHER" id="PTHR43649">
    <property type="entry name" value="ARABINOSE-BINDING PROTEIN-RELATED"/>
    <property type="match status" value="1"/>
</dbReference>
<name>A0A2R5EH53_9BACL</name>
<keyword evidence="9" id="KW-1185">Reference proteome</keyword>
<dbReference type="InterPro" id="IPR006059">
    <property type="entry name" value="SBP"/>
</dbReference>
<proteinExistence type="predicted"/>
<dbReference type="PANTHER" id="PTHR43649:SF33">
    <property type="entry name" value="POLYGALACTURONAN_RHAMNOGALACTURONAN-BINDING PROTEIN YTCQ"/>
    <property type="match status" value="1"/>
</dbReference>
<evidence type="ECO:0000256" key="7">
    <source>
        <dbReference type="SAM" id="SignalP"/>
    </source>
</evidence>
<dbReference type="Gene3D" id="3.40.190.10">
    <property type="entry name" value="Periplasmic binding protein-like II"/>
    <property type="match status" value="2"/>
</dbReference>
<evidence type="ECO:0000256" key="2">
    <source>
        <dbReference type="ARBA" id="ARBA00022729"/>
    </source>
</evidence>
<gene>
    <name evidence="8" type="ORF">PAT3040_00385</name>
</gene>
<organism evidence="8 9">
    <name type="scientific">Paenibacillus agaridevorans</name>
    <dbReference type="NCBI Taxonomy" id="171404"/>
    <lineage>
        <taxon>Bacteria</taxon>
        <taxon>Bacillati</taxon>
        <taxon>Bacillota</taxon>
        <taxon>Bacilli</taxon>
        <taxon>Bacillales</taxon>
        <taxon>Paenibacillaceae</taxon>
        <taxon>Paenibacillus</taxon>
    </lineage>
</organism>
<evidence type="ECO:0000256" key="4">
    <source>
        <dbReference type="ARBA" id="ARBA00023139"/>
    </source>
</evidence>
<dbReference type="EMBL" id="BDQX01000028">
    <property type="protein sequence ID" value="GBG05900.1"/>
    <property type="molecule type" value="Genomic_DNA"/>
</dbReference>
<feature type="signal peptide" evidence="7">
    <location>
        <begin position="1"/>
        <end position="27"/>
    </location>
</feature>
<feature type="compositionally biased region" description="Polar residues" evidence="6">
    <location>
        <begin position="32"/>
        <end position="42"/>
    </location>
</feature>
<protein>
    <recommendedName>
        <fullName evidence="10">ABC transporter substrate-binding protein</fullName>
    </recommendedName>
</protein>
<reference evidence="8 9" key="1">
    <citation type="submission" date="2017-08" db="EMBL/GenBank/DDBJ databases">
        <title>Substantial Increase in Enzyme Production by Combined Drug-Resistance Mutations in Paenibacillus agaridevorans.</title>
        <authorList>
            <person name="Tanaka Y."/>
            <person name="Funane K."/>
            <person name="Hosaka T."/>
            <person name="Shiwa Y."/>
            <person name="Fujita N."/>
            <person name="Miyazaki T."/>
            <person name="Yoshikawa H."/>
            <person name="Murakami K."/>
            <person name="Kasahara K."/>
            <person name="Inaoka T."/>
            <person name="Hiraga Y."/>
            <person name="Ochi K."/>
        </authorList>
    </citation>
    <scope>NUCLEOTIDE SEQUENCE [LARGE SCALE GENOMIC DNA]</scope>
    <source>
        <strain evidence="8 9">T-3040</strain>
    </source>
</reference>
<evidence type="ECO:0000256" key="6">
    <source>
        <dbReference type="SAM" id="MobiDB-lite"/>
    </source>
</evidence>
<dbReference type="Pfam" id="PF13416">
    <property type="entry name" value="SBP_bac_8"/>
    <property type="match status" value="1"/>
</dbReference>
<evidence type="ECO:0000313" key="8">
    <source>
        <dbReference type="EMBL" id="GBG05900.1"/>
    </source>
</evidence>
<dbReference type="RefSeq" id="WP_181376401.1">
    <property type="nucleotide sequence ID" value="NZ_BDQX01000028.1"/>
</dbReference>
<keyword evidence="4" id="KW-0564">Palmitate</keyword>
<dbReference type="AlphaFoldDB" id="A0A2R5EH53"/>
<keyword evidence="1" id="KW-1003">Cell membrane</keyword>
<sequence length="531" mass="59527">MKKKAYLVSTVAAAMLVSAACSNGNNAGSSSEKPSPTQSTPAESAAPEKVHKISGITYIYGNPAPNDGEGLKKLNEKFNVDYFVEKVPAETYPEKLSAVVSSGSMPDMIGFEASRADNFPRWAKQGAFLELNDYIDQYPSLKAIPDELWAPFTIDGKIYGIPSWSPTESSSFYIRKDWLDNLGLPVPTNYEELASTLIAFTNDDPDKNGNKDTYGMAIGQNINPNYAMGPYWQFDSYYHQDEKGNYIPGMISQGRKELIEFFNKLYQAKALTPDFAVINWADTNNEFYSSKAGLFLVAPRGMSQDYMTSLLEISPDAEFAVLPPFLAPDGSQGFVGGKGYARFNAFNAKLKDDPEKLKKILDMHEFSRQFYPMAEQNASNADHDWFYGGEGAGYEVADGKRKVIEPEKGSQPYHYFQDNTAWVLPDQDPEFESAYTEPKLIQATTDLVKMSKDYKQYFQPNVGVVSETEAAKGAELMQFLMNEQTKMIVGQRPISDWDAVVNEYLSRGGSQIIEEYNAVFKERGYTERRWK</sequence>
<feature type="chain" id="PRO_5038873651" description="ABC transporter substrate-binding protein" evidence="7">
    <location>
        <begin position="28"/>
        <end position="531"/>
    </location>
</feature>
<dbReference type="PROSITE" id="PS51257">
    <property type="entry name" value="PROKAR_LIPOPROTEIN"/>
    <property type="match status" value="1"/>
</dbReference>
<dbReference type="Proteomes" id="UP000245202">
    <property type="component" value="Unassembled WGS sequence"/>
</dbReference>
<evidence type="ECO:0000256" key="3">
    <source>
        <dbReference type="ARBA" id="ARBA00023136"/>
    </source>
</evidence>
<keyword evidence="3" id="KW-0472">Membrane</keyword>
<evidence type="ECO:0000313" key="9">
    <source>
        <dbReference type="Proteomes" id="UP000245202"/>
    </source>
</evidence>
<feature type="region of interest" description="Disordered" evidence="6">
    <location>
        <begin position="23"/>
        <end position="48"/>
    </location>
</feature>
<keyword evidence="5" id="KW-0449">Lipoprotein</keyword>
<evidence type="ECO:0000256" key="1">
    <source>
        <dbReference type="ARBA" id="ARBA00022475"/>
    </source>
</evidence>
<dbReference type="InterPro" id="IPR050490">
    <property type="entry name" value="Bact_solute-bd_prot1"/>
</dbReference>
<evidence type="ECO:0000256" key="5">
    <source>
        <dbReference type="ARBA" id="ARBA00023288"/>
    </source>
</evidence>
<evidence type="ECO:0008006" key="10">
    <source>
        <dbReference type="Google" id="ProtNLM"/>
    </source>
</evidence>
<keyword evidence="2 7" id="KW-0732">Signal</keyword>
<accession>A0A2R5EH53</accession>